<evidence type="ECO:0000259" key="1">
    <source>
        <dbReference type="Pfam" id="PF17921"/>
    </source>
</evidence>
<evidence type="ECO:0000313" key="3">
    <source>
        <dbReference type="Proteomes" id="UP000257109"/>
    </source>
</evidence>
<organism evidence="2 3">
    <name type="scientific">Mucuna pruriens</name>
    <name type="common">Velvet bean</name>
    <name type="synonym">Dolichos pruriens</name>
    <dbReference type="NCBI Taxonomy" id="157652"/>
    <lineage>
        <taxon>Eukaryota</taxon>
        <taxon>Viridiplantae</taxon>
        <taxon>Streptophyta</taxon>
        <taxon>Embryophyta</taxon>
        <taxon>Tracheophyta</taxon>
        <taxon>Spermatophyta</taxon>
        <taxon>Magnoliopsida</taxon>
        <taxon>eudicotyledons</taxon>
        <taxon>Gunneridae</taxon>
        <taxon>Pentapetalae</taxon>
        <taxon>rosids</taxon>
        <taxon>fabids</taxon>
        <taxon>Fabales</taxon>
        <taxon>Fabaceae</taxon>
        <taxon>Papilionoideae</taxon>
        <taxon>50 kb inversion clade</taxon>
        <taxon>NPAAA clade</taxon>
        <taxon>indigoferoid/millettioid clade</taxon>
        <taxon>Phaseoleae</taxon>
        <taxon>Mucuna</taxon>
    </lineage>
</organism>
<feature type="non-terminal residue" evidence="2">
    <location>
        <position position="1"/>
    </location>
</feature>
<dbReference type="PANTHER" id="PTHR35046:SF9">
    <property type="entry name" value="RNA-DIRECTED DNA POLYMERASE"/>
    <property type="match status" value="1"/>
</dbReference>
<dbReference type="EMBL" id="QJKJ01008562">
    <property type="protein sequence ID" value="RDX79368.1"/>
    <property type="molecule type" value="Genomic_DNA"/>
</dbReference>
<dbReference type="Gene3D" id="1.10.340.70">
    <property type="match status" value="1"/>
</dbReference>
<feature type="domain" description="Integrase zinc-binding" evidence="1">
    <location>
        <begin position="2"/>
        <end position="41"/>
    </location>
</feature>
<comment type="caution">
    <text evidence="2">The sequence shown here is derived from an EMBL/GenBank/DDBJ whole genome shotgun (WGS) entry which is preliminary data.</text>
</comment>
<evidence type="ECO:0000313" key="2">
    <source>
        <dbReference type="EMBL" id="RDX79368.1"/>
    </source>
</evidence>
<keyword evidence="3" id="KW-1185">Reference proteome</keyword>
<gene>
    <name evidence="2" type="ORF">CR513_40222</name>
</gene>
<name>A0A371FM14_MUCPR</name>
<dbReference type="STRING" id="157652.A0A371FM14"/>
<dbReference type="OrthoDB" id="1938712at2759"/>
<dbReference type="AlphaFoldDB" id="A0A371FM14"/>
<accession>A0A371FM14</accession>
<dbReference type="Pfam" id="PF17921">
    <property type="entry name" value="Integrase_H2C2"/>
    <property type="match status" value="1"/>
</dbReference>
<proteinExistence type="predicted"/>
<sequence length="155" mass="18043">MGHFGVQKTLEILQEHFFWPHMKRNVHKFCDHCLVCKKAKSKVKPHGLYTPLPIPTSPWINISMDFGFDPPRSRGERDPSLLWWIDNACHMTNVFFKEVVRLHGVPRIIVLDKDTKFLMINATTSHSPFQLIYGFNLLSLLDMLPFPNIKSMTKP</sequence>
<reference evidence="2" key="1">
    <citation type="submission" date="2018-05" db="EMBL/GenBank/DDBJ databases">
        <title>Draft genome of Mucuna pruriens seed.</title>
        <authorList>
            <person name="Nnadi N.E."/>
            <person name="Vos R."/>
            <person name="Hasami M.H."/>
            <person name="Devisetty U.K."/>
            <person name="Aguiy J.C."/>
        </authorList>
    </citation>
    <scope>NUCLEOTIDE SEQUENCE [LARGE SCALE GENOMIC DNA]</scope>
    <source>
        <strain evidence="2">JCA_2017</strain>
    </source>
</reference>
<dbReference type="InterPro" id="IPR041588">
    <property type="entry name" value="Integrase_H2C2"/>
</dbReference>
<protein>
    <recommendedName>
        <fullName evidence="1">Integrase zinc-binding domain-containing protein</fullName>
    </recommendedName>
</protein>
<dbReference type="Proteomes" id="UP000257109">
    <property type="component" value="Unassembled WGS sequence"/>
</dbReference>
<dbReference type="PANTHER" id="PTHR35046">
    <property type="entry name" value="ZINC KNUCKLE (CCHC-TYPE) FAMILY PROTEIN"/>
    <property type="match status" value="1"/>
</dbReference>